<organism evidence="2 3">
    <name type="scientific">Listeria cornellensis FSL F6-0969</name>
    <dbReference type="NCBI Taxonomy" id="1265820"/>
    <lineage>
        <taxon>Bacteria</taxon>
        <taxon>Bacillati</taxon>
        <taxon>Bacillota</taxon>
        <taxon>Bacilli</taxon>
        <taxon>Bacillales</taxon>
        <taxon>Listeriaceae</taxon>
        <taxon>Listeria</taxon>
    </lineage>
</organism>
<evidence type="ECO:0000313" key="3">
    <source>
        <dbReference type="Proteomes" id="UP000019254"/>
    </source>
</evidence>
<dbReference type="EMBL" id="AODE01000046">
    <property type="protein sequence ID" value="EUJ25318.1"/>
    <property type="molecule type" value="Genomic_DNA"/>
</dbReference>
<protein>
    <recommendedName>
        <fullName evidence="1">BIG2 domain-containing protein</fullName>
    </recommendedName>
</protein>
<dbReference type="InterPro" id="IPR003343">
    <property type="entry name" value="Big_2"/>
</dbReference>
<accession>W7BYN4</accession>
<feature type="domain" description="BIG2" evidence="1">
    <location>
        <begin position="242"/>
        <end position="318"/>
    </location>
</feature>
<name>W7BYN4_9LIST</name>
<evidence type="ECO:0000259" key="1">
    <source>
        <dbReference type="SMART" id="SM00635"/>
    </source>
</evidence>
<keyword evidence="3" id="KW-1185">Reference proteome</keyword>
<dbReference type="SUPFAM" id="SSF49373">
    <property type="entry name" value="Invasin/intimin cell-adhesion fragments"/>
    <property type="match status" value="1"/>
</dbReference>
<reference evidence="2 3" key="1">
    <citation type="journal article" date="2014" name="Int. J. Syst. Evol. Microbiol.">
        <title>Listeria floridensis sp. nov., Listeria aquatica sp. nov., Listeria cornellensis sp. nov., Listeria riparia sp. nov. and Listeria grandensis sp. nov., from agricultural and natural environments.</title>
        <authorList>
            <person name="den Bakker H.C."/>
            <person name="Warchocki S."/>
            <person name="Wright E.M."/>
            <person name="Allred A.F."/>
            <person name="Ahlstrom C."/>
            <person name="Manuel C.S."/>
            <person name="Stasiewicz M.J."/>
            <person name="Burrell A."/>
            <person name="Roof S."/>
            <person name="Strawn L."/>
            <person name="Fortes E.D."/>
            <person name="Nightingale K.K."/>
            <person name="Kephart D."/>
            <person name="Wiedmann M."/>
        </authorList>
    </citation>
    <scope>NUCLEOTIDE SEQUENCE [LARGE SCALE GENOMIC DNA]</scope>
    <source>
        <strain evidence="3">FSL F6-969</strain>
    </source>
</reference>
<proteinExistence type="predicted"/>
<dbReference type="Pfam" id="PF02368">
    <property type="entry name" value="Big_2"/>
    <property type="match status" value="1"/>
</dbReference>
<dbReference type="AlphaFoldDB" id="W7BYN4"/>
<dbReference type="Proteomes" id="UP000019254">
    <property type="component" value="Unassembled WGS sequence"/>
</dbReference>
<dbReference type="PATRIC" id="fig|1265820.5.peg.3523"/>
<sequence length="318" mass="33542">MRRFCKNKKKKWGNIIMNKNMKKIAIALVATNVVASSLITTLPPVQTHAAEQKLTSNLKATTSYPQAIALTRPGQALIAGHVAPNVTVLVATYKANNTDVSVAQSVTCDADGNYKVSFATLTEGMRITVATTNGELVGDSKVTSPLVIPEGSTAVIDPIYVGDNIVTGRMKVPTGERAVLRMDPIPYNSSPGFMSGASILTNDYFVMLVPSDMKARMPAGQLMELRGDFLPAMYTNVLGGSRPTGLALDVNDIATTKGSTGKLGVTVSPADASQSVTYKSGDTNILSIDANGNWIAKETGTTTVTVTSTVNSSLSKNH</sequence>
<dbReference type="InterPro" id="IPR008964">
    <property type="entry name" value="Invasin/intimin_cell_adhesion"/>
</dbReference>
<comment type="caution">
    <text evidence="2">The sequence shown here is derived from an EMBL/GenBank/DDBJ whole genome shotgun (WGS) entry which is preliminary data.</text>
</comment>
<dbReference type="Gene3D" id="2.60.40.1080">
    <property type="match status" value="1"/>
</dbReference>
<dbReference type="SMART" id="SM00635">
    <property type="entry name" value="BID_2"/>
    <property type="match status" value="1"/>
</dbReference>
<evidence type="ECO:0000313" key="2">
    <source>
        <dbReference type="EMBL" id="EUJ25318.1"/>
    </source>
</evidence>
<gene>
    <name evidence="2" type="ORF">PCORN_17864</name>
</gene>